<evidence type="ECO:0000259" key="1">
    <source>
        <dbReference type="PROSITE" id="PS51186"/>
    </source>
</evidence>
<sequence length="154" mass="17104">MIEARRATRADAREVMRLRKVMLESMDREVADGPWQDRGAEIFETQVLGGTLGVFVVDIPDGPGLAACVVGAIDQRLPNPNDPDGRRGYVYNVATDPAYRRRGFSRACMQALLDWYARSGVTVVDLRASPDGLPLYESLGFRRTADPAMRIFLT</sequence>
<dbReference type="Proteomes" id="UP000680865">
    <property type="component" value="Unassembled WGS sequence"/>
</dbReference>
<dbReference type="PROSITE" id="PS51186">
    <property type="entry name" value="GNAT"/>
    <property type="match status" value="1"/>
</dbReference>
<dbReference type="AlphaFoldDB" id="A0A919S9S3"/>
<dbReference type="GO" id="GO:0016747">
    <property type="term" value="F:acyltransferase activity, transferring groups other than amino-acyl groups"/>
    <property type="evidence" value="ECO:0007669"/>
    <property type="project" value="InterPro"/>
</dbReference>
<reference evidence="2" key="1">
    <citation type="submission" date="2021-03" db="EMBL/GenBank/DDBJ databases">
        <title>Whole genome shotgun sequence of Actinoplanes consettensis NBRC 14913.</title>
        <authorList>
            <person name="Komaki H."/>
            <person name="Tamura T."/>
        </authorList>
    </citation>
    <scope>NUCLEOTIDE SEQUENCE</scope>
    <source>
        <strain evidence="2">NBRC 14913</strain>
    </source>
</reference>
<evidence type="ECO:0000313" key="3">
    <source>
        <dbReference type="Proteomes" id="UP000680865"/>
    </source>
</evidence>
<name>A0A919S9S3_9ACTN</name>
<comment type="caution">
    <text evidence="2">The sequence shown here is derived from an EMBL/GenBank/DDBJ whole genome shotgun (WGS) entry which is preliminary data.</text>
</comment>
<dbReference type="SUPFAM" id="SSF55729">
    <property type="entry name" value="Acyl-CoA N-acyltransferases (Nat)"/>
    <property type="match status" value="1"/>
</dbReference>
<accession>A0A919S9S3</accession>
<dbReference type="CDD" id="cd04301">
    <property type="entry name" value="NAT_SF"/>
    <property type="match status" value="1"/>
</dbReference>
<dbReference type="InterPro" id="IPR016181">
    <property type="entry name" value="Acyl_CoA_acyltransferase"/>
</dbReference>
<proteinExistence type="predicted"/>
<gene>
    <name evidence="2" type="ORF">Aco04nite_01610</name>
</gene>
<feature type="domain" description="N-acetyltransferase" evidence="1">
    <location>
        <begin position="2"/>
        <end position="154"/>
    </location>
</feature>
<dbReference type="Pfam" id="PF00583">
    <property type="entry name" value="Acetyltransf_1"/>
    <property type="match status" value="1"/>
</dbReference>
<dbReference type="Gene3D" id="3.40.630.30">
    <property type="match status" value="1"/>
</dbReference>
<dbReference type="RefSeq" id="WP_212995265.1">
    <property type="nucleotide sequence ID" value="NZ_BAAATW010000001.1"/>
</dbReference>
<organism evidence="2 3">
    <name type="scientific">Winogradskya consettensis</name>
    <dbReference type="NCBI Taxonomy" id="113560"/>
    <lineage>
        <taxon>Bacteria</taxon>
        <taxon>Bacillati</taxon>
        <taxon>Actinomycetota</taxon>
        <taxon>Actinomycetes</taxon>
        <taxon>Micromonosporales</taxon>
        <taxon>Micromonosporaceae</taxon>
        <taxon>Winogradskya</taxon>
    </lineage>
</organism>
<dbReference type="InterPro" id="IPR000182">
    <property type="entry name" value="GNAT_dom"/>
</dbReference>
<dbReference type="EMBL" id="BOQP01000001">
    <property type="protein sequence ID" value="GIM66374.1"/>
    <property type="molecule type" value="Genomic_DNA"/>
</dbReference>
<protein>
    <recommendedName>
        <fullName evidence="1">N-acetyltransferase domain-containing protein</fullName>
    </recommendedName>
</protein>
<evidence type="ECO:0000313" key="2">
    <source>
        <dbReference type="EMBL" id="GIM66374.1"/>
    </source>
</evidence>
<keyword evidence="3" id="KW-1185">Reference proteome</keyword>